<evidence type="ECO:0000313" key="2">
    <source>
        <dbReference type="Proteomes" id="UP000011721"/>
    </source>
</evidence>
<organism evidence="1 2">
    <name type="scientific">Desulfocapsa sulfexigens (strain DSM 10523 / SB164P1)</name>
    <dbReference type="NCBI Taxonomy" id="1167006"/>
    <lineage>
        <taxon>Bacteria</taxon>
        <taxon>Pseudomonadati</taxon>
        <taxon>Thermodesulfobacteriota</taxon>
        <taxon>Desulfobulbia</taxon>
        <taxon>Desulfobulbales</taxon>
        <taxon>Desulfocapsaceae</taxon>
        <taxon>Desulfocapsa</taxon>
    </lineage>
</organism>
<keyword evidence="2" id="KW-1185">Reference proteome</keyword>
<dbReference type="KEGG" id="dsf:UWK_01291"/>
<dbReference type="AlphaFoldDB" id="M1P848"/>
<proteinExistence type="predicted"/>
<evidence type="ECO:0000313" key="1">
    <source>
        <dbReference type="EMBL" id="AGF77852.1"/>
    </source>
</evidence>
<protein>
    <submittedName>
        <fullName evidence="1">Uncharacterized protein</fullName>
    </submittedName>
</protein>
<gene>
    <name evidence="1" type="ordered locus">UWK_01291</name>
</gene>
<sequence>MPIKAGCFKKNKQFQVIQFTLTLKMLSYYKLDGQPLIRGFKHSLK</sequence>
<dbReference type="Proteomes" id="UP000011721">
    <property type="component" value="Chromosome"/>
</dbReference>
<dbReference type="EMBL" id="CP003985">
    <property type="protein sequence ID" value="AGF77852.1"/>
    <property type="molecule type" value="Genomic_DNA"/>
</dbReference>
<dbReference type="STRING" id="1167006.UWK_01291"/>
<dbReference type="HOGENOM" id="CLU_3199001_0_0_7"/>
<accession>M1P848</accession>
<name>M1P848_DESSD</name>
<reference evidence="2" key="1">
    <citation type="journal article" date="2013" name="Stand. Genomic Sci.">
        <title>Complete genome sequence of Desulfocapsa sulfexigens, a marine deltaproteobacterium specialized in disproportionating inorganic sulfur compounds.</title>
        <authorList>
            <person name="Finster K.W."/>
            <person name="Kjeldsen K.U."/>
            <person name="Kube M."/>
            <person name="Reinhardt R."/>
            <person name="Mussmann M."/>
            <person name="Amann R."/>
            <person name="Schreiber L."/>
        </authorList>
    </citation>
    <scope>NUCLEOTIDE SEQUENCE [LARGE SCALE GENOMIC DNA]</scope>
    <source>
        <strain evidence="2">DSM 10523 / SB164P1</strain>
    </source>
</reference>